<gene>
    <name evidence="3" type="ORF">E0495_01505</name>
</gene>
<dbReference type="Proteomes" id="UP000422744">
    <property type="component" value="Chromosome"/>
</dbReference>
<feature type="transmembrane region" description="Helical" evidence="2">
    <location>
        <begin position="110"/>
        <end position="134"/>
    </location>
</feature>
<feature type="transmembrane region" description="Helical" evidence="2">
    <location>
        <begin position="78"/>
        <end position="104"/>
    </location>
</feature>
<keyword evidence="2" id="KW-1133">Transmembrane helix</keyword>
<dbReference type="AlphaFoldDB" id="A0A6I6CEA3"/>
<feature type="transmembrane region" description="Helical" evidence="2">
    <location>
        <begin position="155"/>
        <end position="177"/>
    </location>
</feature>
<proteinExistence type="predicted"/>
<protein>
    <submittedName>
        <fullName evidence="3">Uncharacterized protein</fullName>
    </submittedName>
</protein>
<organism evidence="3 4">
    <name type="scientific">Wolbachia pipientis</name>
    <dbReference type="NCBI Taxonomy" id="955"/>
    <lineage>
        <taxon>Bacteria</taxon>
        <taxon>Pseudomonadati</taxon>
        <taxon>Pseudomonadota</taxon>
        <taxon>Alphaproteobacteria</taxon>
        <taxon>Rickettsiales</taxon>
        <taxon>Anaplasmataceae</taxon>
        <taxon>Wolbachieae</taxon>
        <taxon>Wolbachia</taxon>
    </lineage>
</organism>
<evidence type="ECO:0000256" key="1">
    <source>
        <dbReference type="SAM" id="MobiDB-lite"/>
    </source>
</evidence>
<feature type="transmembrane region" description="Helical" evidence="2">
    <location>
        <begin position="34"/>
        <end position="66"/>
    </location>
</feature>
<feature type="region of interest" description="Disordered" evidence="1">
    <location>
        <begin position="232"/>
        <end position="266"/>
    </location>
</feature>
<evidence type="ECO:0000313" key="3">
    <source>
        <dbReference type="EMBL" id="QGT15987.1"/>
    </source>
</evidence>
<dbReference type="EMBL" id="CP037426">
    <property type="protein sequence ID" value="QGT15987.1"/>
    <property type="molecule type" value="Genomic_DNA"/>
</dbReference>
<name>A0A6I6CEA3_WOLPI</name>
<keyword evidence="2" id="KW-0812">Transmembrane</keyword>
<evidence type="ECO:0000313" key="4">
    <source>
        <dbReference type="Proteomes" id="UP000422744"/>
    </source>
</evidence>
<keyword evidence="2" id="KW-0472">Membrane</keyword>
<sequence>MGNLSWVSYRVDFFIMVCDNCSVIKFSGKMIMDIAYLAALISAAIIKIAAVILCAIMCISVFFILFKGIEELLDSKGFLSLLKTVGVISIILSIISLPLIILSLTTPSPLVVGIVGGIVGAISIIPLIVAYILLSITSKGLSQQPENYQHLFLTSLLLFIGNIIAGAFIAASGVFPICKVDSLSSLSAALESLPAVGIHALALTIATAIGVVIVIDLAKQAKEYISGKIMQAEKESVTDTHKEPDSKVDEAKEGNVKNERKVPLLP</sequence>
<accession>A0A6I6CEA3</accession>
<reference evidence="3 4" key="1">
    <citation type="submission" date="2019-03" db="EMBL/GenBank/DDBJ databases">
        <title>Wolbachia endosymbiont of Haematobia irritans wIrr.</title>
        <authorList>
            <person name="Parry R.H."/>
            <person name="Asgari S."/>
        </authorList>
    </citation>
    <scope>NUCLEOTIDE SEQUENCE [LARGE SCALE GENOMIC DNA]</scope>
    <source>
        <strain evidence="4">wIrr</strain>
    </source>
</reference>
<feature type="transmembrane region" description="Helical" evidence="2">
    <location>
        <begin position="197"/>
        <end position="218"/>
    </location>
</feature>
<evidence type="ECO:0000256" key="2">
    <source>
        <dbReference type="SAM" id="Phobius"/>
    </source>
</evidence>